<evidence type="ECO:0000256" key="4">
    <source>
        <dbReference type="ARBA" id="ARBA00022692"/>
    </source>
</evidence>
<feature type="transmembrane region" description="Helical" evidence="7">
    <location>
        <begin position="169"/>
        <end position="187"/>
    </location>
</feature>
<dbReference type="EMBL" id="PFNL01000123">
    <property type="protein sequence ID" value="PIZ45766.1"/>
    <property type="molecule type" value="Genomic_DNA"/>
</dbReference>
<dbReference type="InterPro" id="IPR018480">
    <property type="entry name" value="PNAcMuramoyl-5peptid_Trfase_CS"/>
</dbReference>
<evidence type="ECO:0000256" key="5">
    <source>
        <dbReference type="ARBA" id="ARBA00022989"/>
    </source>
</evidence>
<sequence>MYKLFGILLLSFVFTSVLAVPFINMLYGFNMRQKPVKSVDMHGNTTIFNKLHGWKVGTPTGGGVLIILSVLFFSGLYYALTSFGINWTSLTLFVTIISFGTLGLYDDVRKMIKLPRKRKIRALHAWQKFGIQTILGLCIGYLLFAQVGLHTLWLPILTPVFDITPIDLGMWYIPFAAFVVIAMSNAFNITDGMDGLSTGLMIIALSAFWVLAQPFFEVSGDVLVFIAVLIGALLAFLYFNIYPARLFMGDTGSLAFGALLGVIALMTNQVMVLPFIGGVFVAEVSSSLIQLVSLKYFNKRVFSIAPLHHHFEAKGWDETKVTMRFWLVGTLLAFVGLLIATIV</sequence>
<feature type="transmembrane region" description="Helical" evidence="7">
    <location>
        <begin position="6"/>
        <end position="27"/>
    </location>
</feature>
<keyword evidence="6 7" id="KW-0472">Membrane</keyword>
<dbReference type="CDD" id="cd06852">
    <property type="entry name" value="GT_MraY"/>
    <property type="match status" value="1"/>
</dbReference>
<dbReference type="GO" id="GO:0051301">
    <property type="term" value="P:cell division"/>
    <property type="evidence" value="ECO:0007669"/>
    <property type="project" value="UniProtKB-KW"/>
</dbReference>
<dbReference type="GO" id="GO:0009252">
    <property type="term" value="P:peptidoglycan biosynthetic process"/>
    <property type="evidence" value="ECO:0007669"/>
    <property type="project" value="UniProtKB-UniRule"/>
</dbReference>
<proteinExistence type="inferred from homology"/>
<feature type="transmembrane region" description="Helical" evidence="7">
    <location>
        <begin position="246"/>
        <end position="266"/>
    </location>
</feature>
<dbReference type="Pfam" id="PF00953">
    <property type="entry name" value="Glycos_transf_4"/>
    <property type="match status" value="1"/>
</dbReference>
<dbReference type="PROSITE" id="PS01347">
    <property type="entry name" value="MRAY_1"/>
    <property type="match status" value="1"/>
</dbReference>
<keyword evidence="7" id="KW-0131">Cell cycle</keyword>
<dbReference type="AlphaFoldDB" id="A0A2M7THM7"/>
<keyword evidence="7" id="KW-1003">Cell membrane</keyword>
<feature type="binding site" evidence="9">
    <location>
        <position position="250"/>
    </location>
    <ligand>
        <name>Mg(2+)</name>
        <dbReference type="ChEBI" id="CHEBI:18420"/>
    </ligand>
</feature>
<evidence type="ECO:0000313" key="10">
    <source>
        <dbReference type="EMBL" id="PIZ45766.1"/>
    </source>
</evidence>
<keyword evidence="4 7" id="KW-0812">Transmembrane</keyword>
<dbReference type="GO" id="GO:0008963">
    <property type="term" value="F:phospho-N-acetylmuramoyl-pentapeptide-transferase activity"/>
    <property type="evidence" value="ECO:0007669"/>
    <property type="project" value="UniProtKB-UniRule"/>
</dbReference>
<comment type="subcellular location">
    <subcellularLocation>
        <location evidence="7">Cell membrane</location>
        <topology evidence="7">Multi-pass membrane protein</topology>
    </subcellularLocation>
    <subcellularLocation>
        <location evidence="1">Membrane</location>
        <topology evidence="1">Multi-pass membrane protein</topology>
    </subcellularLocation>
</comment>
<keyword evidence="3 7" id="KW-0808">Transferase</keyword>
<reference evidence="11" key="1">
    <citation type="submission" date="2017-09" db="EMBL/GenBank/DDBJ databases">
        <title>Depth-based differentiation of microbial function through sediment-hosted aquifers and enrichment of novel symbionts in the deep terrestrial subsurface.</title>
        <authorList>
            <person name="Probst A.J."/>
            <person name="Ladd B."/>
            <person name="Jarett J.K."/>
            <person name="Geller-Mcgrath D.E."/>
            <person name="Sieber C.M.K."/>
            <person name="Emerson J.B."/>
            <person name="Anantharaman K."/>
            <person name="Thomas B.C."/>
            <person name="Malmstrom R."/>
            <person name="Stieglmeier M."/>
            <person name="Klingl A."/>
            <person name="Woyke T."/>
            <person name="Ryan C.M."/>
            <person name="Banfield J.F."/>
        </authorList>
    </citation>
    <scope>NUCLEOTIDE SEQUENCE [LARGE SCALE GENOMIC DNA]</scope>
</reference>
<dbReference type="InterPro" id="IPR000715">
    <property type="entry name" value="Glycosyl_transferase_4"/>
</dbReference>
<dbReference type="GO" id="GO:0051992">
    <property type="term" value="F:UDP-N-acetylmuramoyl-L-alanyl-D-glutamyl-meso-2,6-diaminopimelyl-D-alanyl-D-alanine:undecaprenyl-phosphate transferase activity"/>
    <property type="evidence" value="ECO:0007669"/>
    <property type="project" value="RHEA"/>
</dbReference>
<keyword evidence="7 9" id="KW-0479">Metal-binding</keyword>
<evidence type="ECO:0000256" key="8">
    <source>
        <dbReference type="NCBIfam" id="TIGR00445"/>
    </source>
</evidence>
<evidence type="ECO:0000256" key="7">
    <source>
        <dbReference type="HAMAP-Rule" id="MF_00038"/>
    </source>
</evidence>
<organism evidence="10 11">
    <name type="scientific">candidate division WWE3 bacterium CG_4_10_14_0_2_um_filter_41_14</name>
    <dbReference type="NCBI Taxonomy" id="1975072"/>
    <lineage>
        <taxon>Bacteria</taxon>
        <taxon>Katanobacteria</taxon>
    </lineage>
</organism>
<keyword evidence="5 7" id="KW-1133">Transmembrane helix</keyword>
<evidence type="ECO:0000256" key="2">
    <source>
        <dbReference type="ARBA" id="ARBA00005583"/>
    </source>
</evidence>
<comment type="cofactor">
    <cofactor evidence="7 9">
        <name>Mg(2+)</name>
        <dbReference type="ChEBI" id="CHEBI:18420"/>
    </cofactor>
</comment>
<dbReference type="UniPathway" id="UPA00219"/>
<evidence type="ECO:0000256" key="6">
    <source>
        <dbReference type="ARBA" id="ARBA00023136"/>
    </source>
</evidence>
<keyword evidence="7" id="KW-0961">Cell wall biogenesis/degradation</keyword>
<feature type="transmembrane region" description="Helical" evidence="7">
    <location>
        <begin position="272"/>
        <end position="294"/>
    </location>
</feature>
<dbReference type="PANTHER" id="PTHR22926:SF5">
    <property type="entry name" value="PHOSPHO-N-ACETYLMURAMOYL-PENTAPEPTIDE-TRANSFERASE HOMOLOG"/>
    <property type="match status" value="1"/>
</dbReference>
<feature type="transmembrane region" description="Helical" evidence="7">
    <location>
        <begin position="60"/>
        <end position="79"/>
    </location>
</feature>
<evidence type="ECO:0000313" key="11">
    <source>
        <dbReference type="Proteomes" id="UP000228920"/>
    </source>
</evidence>
<dbReference type="GO" id="GO:0008360">
    <property type="term" value="P:regulation of cell shape"/>
    <property type="evidence" value="ECO:0007669"/>
    <property type="project" value="UniProtKB-KW"/>
</dbReference>
<protein>
    <recommendedName>
        <fullName evidence="7 8">Phospho-N-acetylmuramoyl-pentapeptide-transferase</fullName>
        <ecNumber evidence="7 8">2.7.8.13</ecNumber>
    </recommendedName>
    <alternativeName>
        <fullName evidence="7">UDP-MurNAc-pentapeptide phosphotransferase</fullName>
    </alternativeName>
</protein>
<dbReference type="GO" id="GO:0071555">
    <property type="term" value="P:cell wall organization"/>
    <property type="evidence" value="ECO:0007669"/>
    <property type="project" value="UniProtKB-KW"/>
</dbReference>
<feature type="binding site" evidence="9">
    <location>
        <position position="188"/>
    </location>
    <ligand>
        <name>Mg(2+)</name>
        <dbReference type="ChEBI" id="CHEBI:18420"/>
    </ligand>
</feature>
<dbReference type="PROSITE" id="PS01348">
    <property type="entry name" value="MRAY_2"/>
    <property type="match status" value="1"/>
</dbReference>
<comment type="catalytic activity">
    <reaction evidence="7">
        <text>UDP-N-acetyl-alpha-D-muramoyl-L-alanyl-gamma-D-glutamyl-meso-2,6-diaminopimeloyl-D-alanyl-D-alanine + di-trans,octa-cis-undecaprenyl phosphate = di-trans,octa-cis-undecaprenyl diphospho-N-acetyl-alpha-D-muramoyl-L-alanyl-D-glutamyl-meso-2,6-diaminopimeloyl-D-alanyl-D-alanine + UMP</text>
        <dbReference type="Rhea" id="RHEA:28386"/>
        <dbReference type="ChEBI" id="CHEBI:57865"/>
        <dbReference type="ChEBI" id="CHEBI:60392"/>
        <dbReference type="ChEBI" id="CHEBI:61386"/>
        <dbReference type="ChEBI" id="CHEBI:61387"/>
        <dbReference type="EC" id="2.7.8.13"/>
    </reaction>
</comment>
<evidence type="ECO:0000256" key="3">
    <source>
        <dbReference type="ARBA" id="ARBA00022679"/>
    </source>
</evidence>
<gene>
    <name evidence="7 10" type="primary">mraY</name>
    <name evidence="10" type="ORF">COY32_04790</name>
</gene>
<dbReference type="Proteomes" id="UP000228920">
    <property type="component" value="Unassembled WGS sequence"/>
</dbReference>
<keyword evidence="7" id="KW-0133">Cell shape</keyword>
<dbReference type="InterPro" id="IPR003524">
    <property type="entry name" value="PNAcMuramoyl-5peptid_Trfase"/>
</dbReference>
<comment type="pathway">
    <text evidence="7">Cell wall biogenesis; peptidoglycan biosynthesis.</text>
</comment>
<keyword evidence="7" id="KW-0132">Cell division</keyword>
<comment type="function">
    <text evidence="7">Catalyzes the initial step of the lipid cycle reactions in the biosynthesis of the cell wall peptidoglycan: transfers peptidoglycan precursor phospho-MurNAc-pentapeptide from UDP-MurNAc-pentapeptide onto the lipid carrier undecaprenyl phosphate, yielding undecaprenyl-pyrophosphoryl-MurNAc-pentapeptide, known as lipid I.</text>
</comment>
<accession>A0A2M7THM7</accession>
<dbReference type="PANTHER" id="PTHR22926">
    <property type="entry name" value="PHOSPHO-N-ACETYLMURAMOYL-PENTAPEPTIDE-TRANSFERASE"/>
    <property type="match status" value="1"/>
</dbReference>
<dbReference type="GO" id="GO:0046872">
    <property type="term" value="F:metal ion binding"/>
    <property type="evidence" value="ECO:0007669"/>
    <property type="project" value="UniProtKB-KW"/>
</dbReference>
<feature type="transmembrane region" description="Helical" evidence="7">
    <location>
        <begin position="325"/>
        <end position="342"/>
    </location>
</feature>
<feature type="transmembrane region" description="Helical" evidence="7">
    <location>
        <begin position="199"/>
        <end position="216"/>
    </location>
</feature>
<feature type="transmembrane region" description="Helical" evidence="7">
    <location>
        <begin position="85"/>
        <end position="108"/>
    </location>
</feature>
<keyword evidence="7 9" id="KW-0460">Magnesium</keyword>
<comment type="similarity">
    <text evidence="2 7">Belongs to the glycosyltransferase 4 family. MraY subfamily.</text>
</comment>
<evidence type="ECO:0000256" key="1">
    <source>
        <dbReference type="ARBA" id="ARBA00004141"/>
    </source>
</evidence>
<dbReference type="NCBIfam" id="TIGR00445">
    <property type="entry name" value="mraY"/>
    <property type="match status" value="1"/>
</dbReference>
<evidence type="ECO:0000256" key="9">
    <source>
        <dbReference type="PIRSR" id="PIRSR600715-1"/>
    </source>
</evidence>
<name>A0A2M7THM7_UNCKA</name>
<dbReference type="GO" id="GO:0005886">
    <property type="term" value="C:plasma membrane"/>
    <property type="evidence" value="ECO:0007669"/>
    <property type="project" value="UniProtKB-SubCell"/>
</dbReference>
<dbReference type="HAMAP" id="MF_00038">
    <property type="entry name" value="MraY"/>
    <property type="match status" value="1"/>
</dbReference>
<feature type="transmembrane region" description="Helical" evidence="7">
    <location>
        <begin position="129"/>
        <end position="149"/>
    </location>
</feature>
<dbReference type="EC" id="2.7.8.13" evidence="7 8"/>
<keyword evidence="7" id="KW-0573">Peptidoglycan synthesis</keyword>
<comment type="caution">
    <text evidence="10">The sequence shown here is derived from an EMBL/GenBank/DDBJ whole genome shotgun (WGS) entry which is preliminary data.</text>
</comment>
<feature type="transmembrane region" description="Helical" evidence="7">
    <location>
        <begin position="222"/>
        <end position="239"/>
    </location>
</feature>